<dbReference type="InterPro" id="IPR017938">
    <property type="entry name" value="Riboflavin_synthase-like_b-brl"/>
</dbReference>
<dbReference type="Gene3D" id="3.10.20.30">
    <property type="match status" value="1"/>
</dbReference>
<dbReference type="SUPFAM" id="SSF52343">
    <property type="entry name" value="Ferredoxin reductase-like, C-terminal NADP-linked domain"/>
    <property type="match status" value="1"/>
</dbReference>
<keyword evidence="4" id="KW-1185">Reference proteome</keyword>
<evidence type="ECO:0000313" key="4">
    <source>
        <dbReference type="Proteomes" id="UP000253370"/>
    </source>
</evidence>
<dbReference type="GO" id="GO:0051537">
    <property type="term" value="F:2 iron, 2 sulfur cluster binding"/>
    <property type="evidence" value="ECO:0007669"/>
    <property type="project" value="InterPro"/>
</dbReference>
<feature type="domain" description="FAD-binding FR-type" evidence="2">
    <location>
        <begin position="1"/>
        <end position="105"/>
    </location>
</feature>
<dbReference type="RefSeq" id="WP_113290319.1">
    <property type="nucleotide sequence ID" value="NZ_QNTQ01000015.1"/>
</dbReference>
<evidence type="ECO:0000259" key="1">
    <source>
        <dbReference type="PROSITE" id="PS51085"/>
    </source>
</evidence>
<evidence type="ECO:0000313" key="3">
    <source>
        <dbReference type="EMBL" id="RBI83676.1"/>
    </source>
</evidence>
<gene>
    <name evidence="3" type="ORF">DRV85_15135</name>
</gene>
<dbReference type="CDD" id="cd00207">
    <property type="entry name" value="fer2"/>
    <property type="match status" value="1"/>
</dbReference>
<dbReference type="GO" id="GO:0016491">
    <property type="term" value="F:oxidoreductase activity"/>
    <property type="evidence" value="ECO:0007669"/>
    <property type="project" value="InterPro"/>
</dbReference>
<dbReference type="Gene3D" id="3.40.50.80">
    <property type="entry name" value="Nucleotide-binding domain of ferredoxin-NADP reductase (FNR) module"/>
    <property type="match status" value="1"/>
</dbReference>
<dbReference type="PRINTS" id="PR00409">
    <property type="entry name" value="PHDIOXRDTASE"/>
</dbReference>
<dbReference type="InterPro" id="IPR050415">
    <property type="entry name" value="MRET"/>
</dbReference>
<dbReference type="Pfam" id="PF00111">
    <property type="entry name" value="Fer2"/>
    <property type="match status" value="1"/>
</dbReference>
<dbReference type="SUPFAM" id="SSF63380">
    <property type="entry name" value="Riboflavin synthase domain-like"/>
    <property type="match status" value="1"/>
</dbReference>
<dbReference type="PROSITE" id="PS51085">
    <property type="entry name" value="2FE2S_FER_2"/>
    <property type="match status" value="1"/>
</dbReference>
<dbReference type="PROSITE" id="PS00197">
    <property type="entry name" value="2FE2S_FER_1"/>
    <property type="match status" value="1"/>
</dbReference>
<dbReference type="Proteomes" id="UP000253370">
    <property type="component" value="Unassembled WGS sequence"/>
</dbReference>
<comment type="caution">
    <text evidence="3">The sequence shown here is derived from an EMBL/GenBank/DDBJ whole genome shotgun (WGS) entry which is preliminary data.</text>
</comment>
<dbReference type="InterPro" id="IPR036010">
    <property type="entry name" value="2Fe-2S_ferredoxin-like_sf"/>
</dbReference>
<dbReference type="InterPro" id="IPR001041">
    <property type="entry name" value="2Fe-2S_ferredoxin-type"/>
</dbReference>
<dbReference type="Gene3D" id="2.40.30.10">
    <property type="entry name" value="Translation factors"/>
    <property type="match status" value="1"/>
</dbReference>
<sequence>MTTHRLRIVARTPLTDRIAEFTLAPAEGGTLPAWEPGAHLRVALDEGGDRAYSLVTFGPVPEAPERYTIAVQREDDGLGGSRFMHGLGEGDEVEITAPKCDFPVAAGKPALLLAGGIGITPMISMAHALKAAGTPFTLHYAARSQDVMAYREELAESLGDSLALHFDDVAGGPIDLDGLIAAMGSDQHLYVCGPRPMIDAALAKAEAAGIPRERVHVELFDNASAGADEGDDSFEVELASSGEVFTIPPGKSIIEVLEEAGHDLIYDCQRGDCGICQTEVLEGVPDHRDVVLSEAERAEGKLMQICVSRAKTPRLKLDL</sequence>
<dbReference type="CDD" id="cd06185">
    <property type="entry name" value="PDR_like"/>
    <property type="match status" value="1"/>
</dbReference>
<organism evidence="3 4">
    <name type="scientific">Rhodosalinus halophilus</name>
    <dbReference type="NCBI Taxonomy" id="2259333"/>
    <lineage>
        <taxon>Bacteria</taxon>
        <taxon>Pseudomonadati</taxon>
        <taxon>Pseudomonadota</taxon>
        <taxon>Alphaproteobacteria</taxon>
        <taxon>Rhodobacterales</taxon>
        <taxon>Paracoccaceae</taxon>
        <taxon>Rhodosalinus</taxon>
    </lineage>
</organism>
<dbReference type="EMBL" id="QNTQ01000015">
    <property type="protein sequence ID" value="RBI83676.1"/>
    <property type="molecule type" value="Genomic_DNA"/>
</dbReference>
<feature type="domain" description="2Fe-2S ferredoxin-type" evidence="1">
    <location>
        <begin position="234"/>
        <end position="319"/>
    </location>
</feature>
<dbReference type="Pfam" id="PF00175">
    <property type="entry name" value="NAD_binding_1"/>
    <property type="match status" value="1"/>
</dbReference>
<dbReference type="InterPro" id="IPR001433">
    <property type="entry name" value="OxRdtase_FAD/NAD-bd"/>
</dbReference>
<protein>
    <submittedName>
        <fullName evidence="3">Oxidoreductase</fullName>
    </submittedName>
</protein>
<dbReference type="InterPro" id="IPR017927">
    <property type="entry name" value="FAD-bd_FR_type"/>
</dbReference>
<dbReference type="AlphaFoldDB" id="A0A365U7T0"/>
<dbReference type="PANTHER" id="PTHR47354">
    <property type="entry name" value="NADH OXIDOREDUCTASE HCR"/>
    <property type="match status" value="1"/>
</dbReference>
<dbReference type="InterPro" id="IPR006058">
    <property type="entry name" value="2Fe2S_fd_BS"/>
</dbReference>
<evidence type="ECO:0000259" key="2">
    <source>
        <dbReference type="PROSITE" id="PS51384"/>
    </source>
</evidence>
<dbReference type="PANTHER" id="PTHR47354:SF2">
    <property type="entry name" value="BLR2392 PROTEIN"/>
    <property type="match status" value="1"/>
</dbReference>
<dbReference type="InterPro" id="IPR012675">
    <property type="entry name" value="Beta-grasp_dom_sf"/>
</dbReference>
<dbReference type="PROSITE" id="PS51384">
    <property type="entry name" value="FAD_FR"/>
    <property type="match status" value="1"/>
</dbReference>
<name>A0A365U7T0_9RHOB</name>
<reference evidence="3 4" key="1">
    <citation type="submission" date="2018-07" db="EMBL/GenBank/DDBJ databases">
        <title>Rhodosalinus sp. strain E84T genomic sequence and assembly.</title>
        <authorList>
            <person name="Liu Z.-W."/>
            <person name="Lu D.-C."/>
        </authorList>
    </citation>
    <scope>NUCLEOTIDE SEQUENCE [LARGE SCALE GENOMIC DNA]</scope>
    <source>
        <strain evidence="3 4">E84</strain>
    </source>
</reference>
<proteinExistence type="predicted"/>
<dbReference type="OrthoDB" id="9792185at2"/>
<accession>A0A365U7T0</accession>
<dbReference type="InterPro" id="IPR039261">
    <property type="entry name" value="FNR_nucleotide-bd"/>
</dbReference>
<dbReference type="SUPFAM" id="SSF54292">
    <property type="entry name" value="2Fe-2S ferredoxin-like"/>
    <property type="match status" value="1"/>
</dbReference>